<evidence type="ECO:0000256" key="2">
    <source>
        <dbReference type="RuleBase" id="RU362116"/>
    </source>
</evidence>
<organism evidence="5 6">
    <name type="scientific">Thermaerobacter subterraneus DSM 13965</name>
    <dbReference type="NCBI Taxonomy" id="867903"/>
    <lineage>
        <taxon>Bacteria</taxon>
        <taxon>Bacillati</taxon>
        <taxon>Bacillota</taxon>
        <taxon>Clostridia</taxon>
        <taxon>Eubacteriales</taxon>
        <taxon>Clostridiales Family XVII. Incertae Sedis</taxon>
        <taxon>Thermaerobacter</taxon>
    </lineage>
</organism>
<reference evidence="5" key="2">
    <citation type="submission" date="2012-10" db="EMBL/GenBank/DDBJ databases">
        <title>Improved high-quality draft of Thermaerobacter subterraneus C21, DSM 13965.</title>
        <authorList>
            <consortium name="DOE Joint Genome Institute"/>
            <person name="Eisen J."/>
            <person name="Huntemann M."/>
            <person name="Wei C.-L."/>
            <person name="Han J."/>
            <person name="Detter J.C."/>
            <person name="Han C."/>
            <person name="Tapia R."/>
            <person name="Chen A."/>
            <person name="Kyrpides N."/>
            <person name="Mavromatis K."/>
            <person name="Markowitz V."/>
            <person name="Szeto E."/>
            <person name="Ivanova N."/>
            <person name="Mikhailova N."/>
            <person name="Ovchinnikova G."/>
            <person name="Pagani I."/>
            <person name="Pati A."/>
            <person name="Goodwin L."/>
            <person name="Nordberg H.P."/>
            <person name="Cantor M.N."/>
            <person name="Hua S.X."/>
            <person name="Woyke T."/>
            <person name="Eisen J."/>
            <person name="Klenk H.-P."/>
        </authorList>
    </citation>
    <scope>NUCLEOTIDE SEQUENCE [LARGE SCALE GENOMIC DNA]</scope>
    <source>
        <strain evidence="5">DSM 13965</strain>
    </source>
</reference>
<keyword evidence="2" id="KW-0975">Bacterial flagellum</keyword>
<reference evidence="5" key="1">
    <citation type="submission" date="2010-10" db="EMBL/GenBank/DDBJ databases">
        <authorList>
            <consortium name="US DOE Joint Genome Institute (JGI-PGF)"/>
            <person name="Lucas S."/>
            <person name="Copeland A."/>
            <person name="Lapidus A."/>
            <person name="Bruce D."/>
            <person name="Goodwin L."/>
            <person name="Pitluck S."/>
            <person name="Kyrpides N."/>
            <person name="Mavromatis K."/>
            <person name="Detter J.C."/>
            <person name="Han C."/>
            <person name="Land M."/>
            <person name="Hauser L."/>
            <person name="Markowitz V."/>
            <person name="Cheng J.-F."/>
            <person name="Hugenholtz P."/>
            <person name="Woyke T."/>
            <person name="Wu D."/>
            <person name="Pukall R."/>
            <person name="Wahrenburg C."/>
            <person name="Brambilla E."/>
            <person name="Klenk H.-P."/>
            <person name="Eisen J.A."/>
        </authorList>
    </citation>
    <scope>NUCLEOTIDE SEQUENCE [LARGE SCALE GENOMIC DNA]</scope>
    <source>
        <strain evidence="5">DSM 13965</strain>
    </source>
</reference>
<keyword evidence="6" id="KW-1185">Reference proteome</keyword>
<dbReference type="HOGENOM" id="CLU_013687_0_0_9"/>
<dbReference type="PANTHER" id="PTHR30435:SF19">
    <property type="entry name" value="FLAGELLAR BASAL-BODY ROD PROTEIN FLGG"/>
    <property type="match status" value="1"/>
</dbReference>
<comment type="similarity">
    <text evidence="1 2">Belongs to the flagella basal body rod proteins family.</text>
</comment>
<dbReference type="InterPro" id="IPR020013">
    <property type="entry name" value="Flagellar_FlgE/F/G"/>
</dbReference>
<keyword evidence="5" id="KW-0282">Flagellum</keyword>
<proteinExistence type="inferred from homology"/>
<dbReference type="SUPFAM" id="SSF117143">
    <property type="entry name" value="Flagellar hook protein flgE"/>
    <property type="match status" value="1"/>
</dbReference>
<dbReference type="EMBL" id="AENY02000003">
    <property type="protein sequence ID" value="EKP94652.1"/>
    <property type="molecule type" value="Genomic_DNA"/>
</dbReference>
<dbReference type="InterPro" id="IPR053967">
    <property type="entry name" value="LlgE_F_G-like_D1"/>
</dbReference>
<name>K6PP22_9FIRM</name>
<feature type="domain" description="Flagellar hook protein FlgE/F/G-like D1" evidence="4">
    <location>
        <begin position="114"/>
        <end position="177"/>
    </location>
</feature>
<protein>
    <submittedName>
        <fullName evidence="5">Flagellar hook-basal body protein</fullName>
    </submittedName>
</protein>
<dbReference type="AlphaFoldDB" id="K6PP22"/>
<dbReference type="eggNOG" id="COG4786">
    <property type="taxonomic scope" value="Bacteria"/>
</dbReference>
<keyword evidence="5" id="KW-0969">Cilium</keyword>
<evidence type="ECO:0000313" key="6">
    <source>
        <dbReference type="Proteomes" id="UP000005710"/>
    </source>
</evidence>
<gene>
    <name evidence="5" type="ORF">ThesuDRAFT_02392</name>
</gene>
<evidence type="ECO:0000259" key="3">
    <source>
        <dbReference type="Pfam" id="PF06429"/>
    </source>
</evidence>
<dbReference type="STRING" id="867903.ThesuDRAFT_02392"/>
<comment type="caution">
    <text evidence="5">The sequence shown here is derived from an EMBL/GenBank/DDBJ whole genome shotgun (WGS) entry which is preliminary data.</text>
</comment>
<dbReference type="InterPro" id="IPR010930">
    <property type="entry name" value="Flg_bb/hook_C_dom"/>
</dbReference>
<dbReference type="GO" id="GO:0071978">
    <property type="term" value="P:bacterial-type flagellum-dependent swarming motility"/>
    <property type="evidence" value="ECO:0007669"/>
    <property type="project" value="TreeGrafter"/>
</dbReference>
<dbReference type="Proteomes" id="UP000005710">
    <property type="component" value="Unassembled WGS sequence"/>
</dbReference>
<accession>K6PP22</accession>
<dbReference type="NCBIfam" id="TIGR03506">
    <property type="entry name" value="FlgEFG_subfam"/>
    <property type="match status" value="1"/>
</dbReference>
<dbReference type="GO" id="GO:0009425">
    <property type="term" value="C:bacterial-type flagellum basal body"/>
    <property type="evidence" value="ECO:0007669"/>
    <property type="project" value="UniProtKB-SubCell"/>
</dbReference>
<keyword evidence="5" id="KW-0966">Cell projection</keyword>
<evidence type="ECO:0000256" key="1">
    <source>
        <dbReference type="ARBA" id="ARBA00009677"/>
    </source>
</evidence>
<comment type="subcellular location">
    <subcellularLocation>
        <location evidence="2">Bacterial flagellum basal body</location>
    </subcellularLocation>
</comment>
<evidence type="ECO:0000259" key="4">
    <source>
        <dbReference type="Pfam" id="PF22692"/>
    </source>
</evidence>
<feature type="domain" description="Flagellar basal-body/hook protein C-terminal" evidence="3">
    <location>
        <begin position="222"/>
        <end position="266"/>
    </location>
</feature>
<sequence length="272" mass="28133">MLRDGQPAGRGDRGVWRGGRGDPVLRGLYTAASGMLARVLQQERLAGDLANVNTPGYKASRNVTEAFPELLLSRLDGTGAPVVGPLGTGTVVAEPGADMRPGPWVTTGRPQDLALEGDGFFVVMGPGGPAYTRAGNFTVGSQGYLQAPDGSPVLDTTGQPLLVGSAQFTVRPDGQVVVGDAVLGTIARVTFANPAGLRRVGDNLWQATAESGPAVPAATPVRQGVLEQSNVDPVQVVVAMLANFRAFEAAQRAVQAQDQTLGLAIQEVGRVT</sequence>
<evidence type="ECO:0000313" key="5">
    <source>
        <dbReference type="EMBL" id="EKP94652.1"/>
    </source>
</evidence>
<dbReference type="PANTHER" id="PTHR30435">
    <property type="entry name" value="FLAGELLAR PROTEIN"/>
    <property type="match status" value="1"/>
</dbReference>
<dbReference type="Pfam" id="PF22692">
    <property type="entry name" value="LlgE_F_G_D1"/>
    <property type="match status" value="1"/>
</dbReference>
<dbReference type="Pfam" id="PF06429">
    <property type="entry name" value="Flg_bbr_C"/>
    <property type="match status" value="1"/>
</dbReference>
<dbReference type="InterPro" id="IPR037925">
    <property type="entry name" value="FlgE/F/G-like"/>
</dbReference>